<gene>
    <name evidence="2" type="ORF">HJC23_004307</name>
</gene>
<dbReference type="EMBL" id="JABMIG020000076">
    <property type="protein sequence ID" value="KAL3794930.1"/>
    <property type="molecule type" value="Genomic_DNA"/>
</dbReference>
<dbReference type="AlphaFoldDB" id="A0ABD3Q3Y2"/>
<protein>
    <submittedName>
        <fullName evidence="2">Uncharacterized protein</fullName>
    </submittedName>
</protein>
<sequence length="774" mass="89670">MAKKQPPIDHETCHETIISINSKKCPQHELHELHELTASSPDLIIDDLRSRLSRRNALLDAIRKAYHRDVIAIKEHLIDLANRGILPSSNNAEHGDALQSFLSSIPSLDLRPTLPLFAPQECELKLHPCRHCGGQLEIIHRESTRIVQYKQAIVLLQEKEKELRCRVIDARVEAKEEQARRVQVMEHAKQEREVLLDQILELKHQVADRDALSEELKRTRLEKQQLEDLVERQRPILEHHERLLVDNERVRQECDQVTSRFHHQVKESETLKLENLGLLQQLDLLQQENQSLHREESASNEQRQQLQDTCSSLALDLSKSKEATNEAKSCLHKAEEAMYELEFTLEREKERAETMIHDLESKCTSLTKSVTNLEEKAKENAEEAASYRRKIDATLEGARRRGSIAFVPISIEEAFAKTDELICEMETHRQKSMAVSNLLISCLRSTYDNCLTQENMLRENKCVLLKNSPIFKNSRMATNEKAQMILESLNNARESDTIEWTSLLDDETDQRHILGNLQNRLQMGQFSLNKCFTKIHKDAQIEMRRCREGHKTEIDEKTSRIWELEKLLTNAVGVNRRYEEKMTTIRNKHENAEQILEVVRGTMRNLRKDCQNNKDMTTKLHDDFFRLRTVTERLLQELRMTKETIQILHVTINEKQEDIDARDEAMQQLEKFLENITHRYAENERLRIKVTLDAAVQAVSSTKDISCVADFLPTPLRTVAGEDDNKSKSSSDALLPGRIIQIQNDENWPLGKYPSMVNIGPPSALGYRKIIDRL</sequence>
<feature type="coiled-coil region" evidence="1">
    <location>
        <begin position="268"/>
        <end position="305"/>
    </location>
</feature>
<name>A0ABD3Q3Y2_9STRA</name>
<evidence type="ECO:0000313" key="2">
    <source>
        <dbReference type="EMBL" id="KAL3794930.1"/>
    </source>
</evidence>
<feature type="coiled-coil region" evidence="1">
    <location>
        <begin position="331"/>
        <end position="390"/>
    </location>
</feature>
<accession>A0ABD3Q3Y2</accession>
<feature type="coiled-coil region" evidence="1">
    <location>
        <begin position="575"/>
        <end position="609"/>
    </location>
</feature>
<organism evidence="2 3">
    <name type="scientific">Cyclotella cryptica</name>
    <dbReference type="NCBI Taxonomy" id="29204"/>
    <lineage>
        <taxon>Eukaryota</taxon>
        <taxon>Sar</taxon>
        <taxon>Stramenopiles</taxon>
        <taxon>Ochrophyta</taxon>
        <taxon>Bacillariophyta</taxon>
        <taxon>Coscinodiscophyceae</taxon>
        <taxon>Thalassiosirophycidae</taxon>
        <taxon>Stephanodiscales</taxon>
        <taxon>Stephanodiscaceae</taxon>
        <taxon>Cyclotella</taxon>
    </lineage>
</organism>
<comment type="caution">
    <text evidence="2">The sequence shown here is derived from an EMBL/GenBank/DDBJ whole genome shotgun (WGS) entry which is preliminary data.</text>
</comment>
<proteinExistence type="predicted"/>
<keyword evidence="3" id="KW-1185">Reference proteome</keyword>
<feature type="coiled-coil region" evidence="1">
    <location>
        <begin position="146"/>
        <end position="229"/>
    </location>
</feature>
<reference evidence="2 3" key="1">
    <citation type="journal article" date="2020" name="G3 (Bethesda)">
        <title>Improved Reference Genome for Cyclotella cryptica CCMP332, a Model for Cell Wall Morphogenesis, Salinity Adaptation, and Lipid Production in Diatoms (Bacillariophyta).</title>
        <authorList>
            <person name="Roberts W.R."/>
            <person name="Downey K.M."/>
            <person name="Ruck E.C."/>
            <person name="Traller J.C."/>
            <person name="Alverson A.J."/>
        </authorList>
    </citation>
    <scope>NUCLEOTIDE SEQUENCE [LARGE SCALE GENOMIC DNA]</scope>
    <source>
        <strain evidence="2 3">CCMP332</strain>
    </source>
</reference>
<keyword evidence="1" id="KW-0175">Coiled coil</keyword>
<dbReference type="Proteomes" id="UP001516023">
    <property type="component" value="Unassembled WGS sequence"/>
</dbReference>
<evidence type="ECO:0000313" key="3">
    <source>
        <dbReference type="Proteomes" id="UP001516023"/>
    </source>
</evidence>
<evidence type="ECO:0000256" key="1">
    <source>
        <dbReference type="SAM" id="Coils"/>
    </source>
</evidence>